<feature type="compositionally biased region" description="Polar residues" evidence="1">
    <location>
        <begin position="23"/>
        <end position="32"/>
    </location>
</feature>
<feature type="region of interest" description="Disordered" evidence="1">
    <location>
        <begin position="1"/>
        <end position="50"/>
    </location>
</feature>
<evidence type="ECO:0000313" key="2">
    <source>
        <dbReference type="EMBL" id="AFC23986.1"/>
    </source>
</evidence>
<feature type="compositionally biased region" description="Basic and acidic residues" evidence="1">
    <location>
        <begin position="1"/>
        <end position="22"/>
    </location>
</feature>
<dbReference type="Proteomes" id="UP000007519">
    <property type="component" value="Chromosome"/>
</dbReference>
<gene>
    <name evidence="2" type="ordered locus">SGRA_1251</name>
</gene>
<dbReference type="HOGENOM" id="CLU_215456_0_0_10"/>
<dbReference type="EMBL" id="CP002831">
    <property type="protein sequence ID" value="AFC23986.1"/>
    <property type="molecule type" value="Genomic_DNA"/>
</dbReference>
<protein>
    <submittedName>
        <fullName evidence="2">Uncharacterized protein</fullName>
    </submittedName>
</protein>
<dbReference type="KEGG" id="sgn:SGRA_1251"/>
<organism evidence="2 3">
    <name type="scientific">Saprospira grandis (strain Lewin)</name>
    <dbReference type="NCBI Taxonomy" id="984262"/>
    <lineage>
        <taxon>Bacteria</taxon>
        <taxon>Pseudomonadati</taxon>
        <taxon>Bacteroidota</taxon>
        <taxon>Saprospiria</taxon>
        <taxon>Saprospirales</taxon>
        <taxon>Saprospiraceae</taxon>
        <taxon>Saprospira</taxon>
    </lineage>
</organism>
<keyword evidence="3" id="KW-1185">Reference proteome</keyword>
<name>H6L572_SAPGL</name>
<dbReference type="AlphaFoldDB" id="H6L572"/>
<accession>H6L572</accession>
<evidence type="ECO:0000313" key="3">
    <source>
        <dbReference type="Proteomes" id="UP000007519"/>
    </source>
</evidence>
<evidence type="ECO:0000256" key="1">
    <source>
        <dbReference type="SAM" id="MobiDB-lite"/>
    </source>
</evidence>
<dbReference type="eggNOG" id="ENOG5033CH5">
    <property type="taxonomic scope" value="Bacteria"/>
</dbReference>
<reference evidence="2 3" key="1">
    <citation type="journal article" date="2012" name="Stand. Genomic Sci.">
        <title>Complete genome sequencing and analysis of Saprospira grandis str. Lewin, a predatory marine bacterium.</title>
        <authorList>
            <person name="Saw J.H."/>
            <person name="Yuryev A."/>
            <person name="Kanbe M."/>
            <person name="Hou S."/>
            <person name="Young A.G."/>
            <person name="Aizawa S."/>
            <person name="Alam M."/>
        </authorList>
    </citation>
    <scope>NUCLEOTIDE SEQUENCE [LARGE SCALE GENOMIC DNA]</scope>
    <source>
        <strain evidence="2 3">Lewin</strain>
    </source>
</reference>
<sequence length="50" mass="6080">MLMKYDGKDSDEMEQHDIDNRADQLNPNNDAYWTSRDYDERPNDWEDLVD</sequence>
<proteinExistence type="predicted"/>